<dbReference type="Gene3D" id="1.10.357.10">
    <property type="entry name" value="Tetracycline Repressor, domain 2"/>
    <property type="match status" value="1"/>
</dbReference>
<evidence type="ECO:0000256" key="4">
    <source>
        <dbReference type="ARBA" id="ARBA00023163"/>
    </source>
</evidence>
<keyword evidence="9" id="KW-1185">Reference proteome</keyword>
<dbReference type="Gene3D" id="1.10.10.60">
    <property type="entry name" value="Homeodomain-like"/>
    <property type="match status" value="1"/>
</dbReference>
<evidence type="ECO:0000259" key="7">
    <source>
        <dbReference type="PROSITE" id="PS50977"/>
    </source>
</evidence>
<reference evidence="8" key="1">
    <citation type="submission" date="2021-01" db="EMBL/GenBank/DDBJ databases">
        <title>Whole genome shotgun sequence of Planobispora takensis NBRC 109077.</title>
        <authorList>
            <person name="Komaki H."/>
            <person name="Tamura T."/>
        </authorList>
    </citation>
    <scope>NUCLEOTIDE SEQUENCE</scope>
    <source>
        <strain evidence="8">NBRC 109077</strain>
    </source>
</reference>
<gene>
    <name evidence="8" type="ORF">Pta02_08600</name>
</gene>
<evidence type="ECO:0000256" key="5">
    <source>
        <dbReference type="PROSITE-ProRule" id="PRU00335"/>
    </source>
</evidence>
<dbReference type="GO" id="GO:0003700">
    <property type="term" value="F:DNA-binding transcription factor activity"/>
    <property type="evidence" value="ECO:0007669"/>
    <property type="project" value="TreeGrafter"/>
</dbReference>
<accession>A0A8J3WTE8</accession>
<dbReference type="InterPro" id="IPR003012">
    <property type="entry name" value="Tet_transcr_reg_TetR"/>
</dbReference>
<dbReference type="GO" id="GO:0000976">
    <property type="term" value="F:transcription cis-regulatory region binding"/>
    <property type="evidence" value="ECO:0007669"/>
    <property type="project" value="TreeGrafter"/>
</dbReference>
<dbReference type="GO" id="GO:0045892">
    <property type="term" value="P:negative regulation of DNA-templated transcription"/>
    <property type="evidence" value="ECO:0007669"/>
    <property type="project" value="InterPro"/>
</dbReference>
<dbReference type="PROSITE" id="PS50977">
    <property type="entry name" value="HTH_TETR_2"/>
    <property type="match status" value="1"/>
</dbReference>
<evidence type="ECO:0000256" key="6">
    <source>
        <dbReference type="SAM" id="MobiDB-lite"/>
    </source>
</evidence>
<feature type="DNA-binding region" description="H-T-H motif" evidence="5">
    <location>
        <begin position="36"/>
        <end position="55"/>
    </location>
</feature>
<protein>
    <submittedName>
        <fullName evidence="8">TetR family transcriptional regulator</fullName>
    </submittedName>
</protein>
<dbReference type="EMBL" id="BOOK01000004">
    <property type="protein sequence ID" value="GIH98851.1"/>
    <property type="molecule type" value="Genomic_DNA"/>
</dbReference>
<evidence type="ECO:0000256" key="2">
    <source>
        <dbReference type="ARBA" id="ARBA00023015"/>
    </source>
</evidence>
<evidence type="ECO:0000256" key="1">
    <source>
        <dbReference type="ARBA" id="ARBA00022491"/>
    </source>
</evidence>
<evidence type="ECO:0000256" key="3">
    <source>
        <dbReference type="ARBA" id="ARBA00023125"/>
    </source>
</evidence>
<organism evidence="8 9">
    <name type="scientific">Planobispora takensis</name>
    <dbReference type="NCBI Taxonomy" id="1367882"/>
    <lineage>
        <taxon>Bacteria</taxon>
        <taxon>Bacillati</taxon>
        <taxon>Actinomycetota</taxon>
        <taxon>Actinomycetes</taxon>
        <taxon>Streptosporangiales</taxon>
        <taxon>Streptosporangiaceae</taxon>
        <taxon>Planobispora</taxon>
    </lineage>
</organism>
<dbReference type="InterPro" id="IPR036271">
    <property type="entry name" value="Tet_transcr_reg_TetR-rel_C_sf"/>
</dbReference>
<dbReference type="PRINTS" id="PR00400">
    <property type="entry name" value="TETREPRESSOR"/>
</dbReference>
<keyword evidence="2" id="KW-0805">Transcription regulation</keyword>
<proteinExistence type="predicted"/>
<keyword evidence="4" id="KW-0804">Transcription</keyword>
<dbReference type="InterPro" id="IPR001647">
    <property type="entry name" value="HTH_TetR"/>
</dbReference>
<sequence>MWTREGRPAKSPGLSRDQIVRAAMEILDAEGVDALSMRRLGAKLGSGATSLYWHIAHKDELMELVMDEVYGKVDLPDPEVTSWEDMASILAYGLRAAFVGHPWVIPLVGTMPSLGPNAMRMSSLMLRAFERAGFTSPPLDYAVSTLLAFVLGWTGPELAWRSTLANSGMSGEELDAAMMKTVRQAARNHPDILERFDDYRVKDPDVVRAIAFDFGLTCLLDGLRVRLAECRDRAGAGIPDTASDAASGVTSDTDRAPRT</sequence>
<dbReference type="Proteomes" id="UP000634476">
    <property type="component" value="Unassembled WGS sequence"/>
</dbReference>
<dbReference type="InterPro" id="IPR004111">
    <property type="entry name" value="Repressor_TetR_C"/>
</dbReference>
<comment type="caution">
    <text evidence="8">The sequence shown here is derived from an EMBL/GenBank/DDBJ whole genome shotgun (WGS) entry which is preliminary data.</text>
</comment>
<dbReference type="InterPro" id="IPR050109">
    <property type="entry name" value="HTH-type_TetR-like_transc_reg"/>
</dbReference>
<evidence type="ECO:0000313" key="9">
    <source>
        <dbReference type="Proteomes" id="UP000634476"/>
    </source>
</evidence>
<evidence type="ECO:0000313" key="8">
    <source>
        <dbReference type="EMBL" id="GIH98851.1"/>
    </source>
</evidence>
<dbReference type="InterPro" id="IPR009057">
    <property type="entry name" value="Homeodomain-like_sf"/>
</dbReference>
<dbReference type="SUPFAM" id="SSF48498">
    <property type="entry name" value="Tetracyclin repressor-like, C-terminal domain"/>
    <property type="match status" value="1"/>
</dbReference>
<dbReference type="PANTHER" id="PTHR30055">
    <property type="entry name" value="HTH-TYPE TRANSCRIPTIONAL REGULATOR RUTR"/>
    <property type="match status" value="1"/>
</dbReference>
<dbReference type="GO" id="GO:0046677">
    <property type="term" value="P:response to antibiotic"/>
    <property type="evidence" value="ECO:0007669"/>
    <property type="project" value="InterPro"/>
</dbReference>
<feature type="region of interest" description="Disordered" evidence="6">
    <location>
        <begin position="239"/>
        <end position="259"/>
    </location>
</feature>
<keyword evidence="1" id="KW-0678">Repressor</keyword>
<dbReference type="Pfam" id="PF02909">
    <property type="entry name" value="TetR_C_1"/>
    <property type="match status" value="1"/>
</dbReference>
<feature type="domain" description="HTH tetR-type" evidence="7">
    <location>
        <begin position="13"/>
        <end position="73"/>
    </location>
</feature>
<name>A0A8J3WTE8_9ACTN</name>
<dbReference type="Pfam" id="PF00440">
    <property type="entry name" value="TetR_N"/>
    <property type="match status" value="1"/>
</dbReference>
<dbReference type="AlphaFoldDB" id="A0A8J3WTE8"/>
<dbReference type="SUPFAM" id="SSF46689">
    <property type="entry name" value="Homeodomain-like"/>
    <property type="match status" value="1"/>
</dbReference>
<dbReference type="PANTHER" id="PTHR30055:SF151">
    <property type="entry name" value="TRANSCRIPTIONAL REGULATORY PROTEIN"/>
    <property type="match status" value="1"/>
</dbReference>
<keyword evidence="3 5" id="KW-0238">DNA-binding</keyword>